<dbReference type="Pfam" id="PF01156">
    <property type="entry name" value="IU_nuc_hydro"/>
    <property type="match status" value="1"/>
</dbReference>
<dbReference type="InterPro" id="IPR052775">
    <property type="entry name" value="IUN_hydrolase"/>
</dbReference>
<dbReference type="PANTHER" id="PTHR46190">
    <property type="entry name" value="SI:CH211-201H21.5-RELATED"/>
    <property type="match status" value="1"/>
</dbReference>
<evidence type="ECO:0000259" key="2">
    <source>
        <dbReference type="Pfam" id="PF01156"/>
    </source>
</evidence>
<gene>
    <name evidence="3" type="ORF">AMAG_00119</name>
</gene>
<dbReference type="Gene3D" id="3.90.245.10">
    <property type="entry name" value="Ribonucleoside hydrolase-like"/>
    <property type="match status" value="1"/>
</dbReference>
<dbReference type="OMA" id="TENIQCA"/>
<feature type="domain" description="Inosine/uridine-preferring nucleoside hydrolase" evidence="2">
    <location>
        <begin position="18"/>
        <end position="368"/>
    </location>
</feature>
<dbReference type="eggNOG" id="KOG2938">
    <property type="taxonomic scope" value="Eukaryota"/>
</dbReference>
<name>A0A0L0RVF5_ALLM3</name>
<dbReference type="OrthoDB" id="5783963at2759"/>
<reference evidence="3 4" key="1">
    <citation type="submission" date="2009-11" db="EMBL/GenBank/DDBJ databases">
        <title>Annotation of Allomyces macrogynus ATCC 38327.</title>
        <authorList>
            <consortium name="The Broad Institute Genome Sequencing Platform"/>
            <person name="Russ C."/>
            <person name="Cuomo C."/>
            <person name="Burger G."/>
            <person name="Gray M.W."/>
            <person name="Holland P.W.H."/>
            <person name="King N."/>
            <person name="Lang F.B.F."/>
            <person name="Roger A.J."/>
            <person name="Ruiz-Trillo I."/>
            <person name="Young S.K."/>
            <person name="Zeng Q."/>
            <person name="Gargeya S."/>
            <person name="Fitzgerald M."/>
            <person name="Haas B."/>
            <person name="Abouelleil A."/>
            <person name="Alvarado L."/>
            <person name="Arachchi H.M."/>
            <person name="Berlin A."/>
            <person name="Chapman S.B."/>
            <person name="Gearin G."/>
            <person name="Goldberg J."/>
            <person name="Griggs A."/>
            <person name="Gujja S."/>
            <person name="Hansen M."/>
            <person name="Heiman D."/>
            <person name="Howarth C."/>
            <person name="Larimer J."/>
            <person name="Lui A."/>
            <person name="MacDonald P.J.P."/>
            <person name="McCowen C."/>
            <person name="Montmayeur A."/>
            <person name="Murphy C."/>
            <person name="Neiman D."/>
            <person name="Pearson M."/>
            <person name="Priest M."/>
            <person name="Roberts A."/>
            <person name="Saif S."/>
            <person name="Shea T."/>
            <person name="Sisk P."/>
            <person name="Stolte C."/>
            <person name="Sykes S."/>
            <person name="Wortman J."/>
            <person name="Nusbaum C."/>
            <person name="Birren B."/>
        </authorList>
    </citation>
    <scope>NUCLEOTIDE SEQUENCE [LARGE SCALE GENOMIC DNA]</scope>
    <source>
        <strain evidence="3 4">ATCC 38327</strain>
    </source>
</reference>
<sequence>MSDIPNDHAARAGTKRKVIIDTDAGVDDAVAILSILRSDNCDLQAITTVDGNAALAQCTANVRTLLAIDHKRYGHIPIYPGAAGPLIQQEDYFKELWDGMGSDGFGGCRHLYEAELADEMAQIQIMDEHAASALVRLAKANPGITLIALGPLTNVAMAIRLDPKFLTYVDQVFIMGGAILAKGNANRTAEFNFYCDPEAAHVVFTSSTKHSTADHPKLVLSPWELTMETAFEWTQLDAIIAHAETNVWAKFLQRITSTLAQLYRAQSTVSAGPSDMVAQLAEPPRHDIYAPQVRAGGQAYMLLCDTAATFPVTIPEAVTRSFTCHAEIELAGRHSRGMLCLEWYPFADVTKNKYPANVKIITNMNLDLLVQEMNRIFEKQD</sequence>
<dbReference type="VEuPathDB" id="FungiDB:AMAG_00119"/>
<evidence type="ECO:0000256" key="1">
    <source>
        <dbReference type="ARBA" id="ARBA00009176"/>
    </source>
</evidence>
<reference evidence="4" key="2">
    <citation type="submission" date="2009-11" db="EMBL/GenBank/DDBJ databases">
        <title>The Genome Sequence of Allomyces macrogynus strain ATCC 38327.</title>
        <authorList>
            <consortium name="The Broad Institute Genome Sequencing Platform"/>
            <person name="Russ C."/>
            <person name="Cuomo C."/>
            <person name="Shea T."/>
            <person name="Young S.K."/>
            <person name="Zeng Q."/>
            <person name="Koehrsen M."/>
            <person name="Haas B."/>
            <person name="Borodovsky M."/>
            <person name="Guigo R."/>
            <person name="Alvarado L."/>
            <person name="Berlin A."/>
            <person name="Borenstein D."/>
            <person name="Chen Z."/>
            <person name="Engels R."/>
            <person name="Freedman E."/>
            <person name="Gellesch M."/>
            <person name="Goldberg J."/>
            <person name="Griggs A."/>
            <person name="Gujja S."/>
            <person name="Heiman D."/>
            <person name="Hepburn T."/>
            <person name="Howarth C."/>
            <person name="Jen D."/>
            <person name="Larson L."/>
            <person name="Lewis B."/>
            <person name="Mehta T."/>
            <person name="Park D."/>
            <person name="Pearson M."/>
            <person name="Roberts A."/>
            <person name="Saif S."/>
            <person name="Shenoy N."/>
            <person name="Sisk P."/>
            <person name="Stolte C."/>
            <person name="Sykes S."/>
            <person name="Walk T."/>
            <person name="White J."/>
            <person name="Yandava C."/>
            <person name="Burger G."/>
            <person name="Gray M.W."/>
            <person name="Holland P.W.H."/>
            <person name="King N."/>
            <person name="Lang F.B.F."/>
            <person name="Roger A.J."/>
            <person name="Ruiz-Trillo I."/>
            <person name="Lander E."/>
            <person name="Nusbaum C."/>
        </authorList>
    </citation>
    <scope>NUCLEOTIDE SEQUENCE [LARGE SCALE GENOMIC DNA]</scope>
    <source>
        <strain evidence="4">ATCC 38327</strain>
    </source>
</reference>
<dbReference type="EMBL" id="GG745328">
    <property type="protein sequence ID" value="KNE54114.1"/>
    <property type="molecule type" value="Genomic_DNA"/>
</dbReference>
<proteinExistence type="inferred from homology"/>
<dbReference type="SUPFAM" id="SSF53590">
    <property type="entry name" value="Nucleoside hydrolase"/>
    <property type="match status" value="1"/>
</dbReference>
<dbReference type="PANTHER" id="PTHR46190:SF1">
    <property type="entry name" value="SI:CH211-201H21.5"/>
    <property type="match status" value="1"/>
</dbReference>
<dbReference type="AlphaFoldDB" id="A0A0L0RVF5"/>
<dbReference type="STRING" id="578462.A0A0L0RVF5"/>
<keyword evidence="4" id="KW-1185">Reference proteome</keyword>
<protein>
    <recommendedName>
        <fullName evidence="2">Inosine/uridine-preferring nucleoside hydrolase domain-containing protein</fullName>
    </recommendedName>
</protein>
<dbReference type="Proteomes" id="UP000054350">
    <property type="component" value="Unassembled WGS sequence"/>
</dbReference>
<evidence type="ECO:0000313" key="3">
    <source>
        <dbReference type="EMBL" id="KNE54114.1"/>
    </source>
</evidence>
<dbReference type="GO" id="GO:0016799">
    <property type="term" value="F:hydrolase activity, hydrolyzing N-glycosyl compounds"/>
    <property type="evidence" value="ECO:0007669"/>
    <property type="project" value="InterPro"/>
</dbReference>
<accession>A0A0L0RVF5</accession>
<evidence type="ECO:0000313" key="4">
    <source>
        <dbReference type="Proteomes" id="UP000054350"/>
    </source>
</evidence>
<dbReference type="InterPro" id="IPR001910">
    <property type="entry name" value="Inosine/uridine_hydrolase_dom"/>
</dbReference>
<dbReference type="InterPro" id="IPR036452">
    <property type="entry name" value="Ribo_hydro-like"/>
</dbReference>
<comment type="similarity">
    <text evidence="1">Belongs to the IUNH family.</text>
</comment>
<organism evidence="3 4">
    <name type="scientific">Allomyces macrogynus (strain ATCC 38327)</name>
    <name type="common">Allomyces javanicus var. macrogynus</name>
    <dbReference type="NCBI Taxonomy" id="578462"/>
    <lineage>
        <taxon>Eukaryota</taxon>
        <taxon>Fungi</taxon>
        <taxon>Fungi incertae sedis</taxon>
        <taxon>Blastocladiomycota</taxon>
        <taxon>Blastocladiomycetes</taxon>
        <taxon>Blastocladiales</taxon>
        <taxon>Blastocladiaceae</taxon>
        <taxon>Allomyces</taxon>
    </lineage>
</organism>